<comment type="caution">
    <text evidence="9">The sequence shown here is derived from an EMBL/GenBank/DDBJ whole genome shotgun (WGS) entry which is preliminary data.</text>
</comment>
<dbReference type="InterPro" id="IPR031811">
    <property type="entry name" value="ALGX/ALGJ_SGNH-like"/>
</dbReference>
<evidence type="ECO:0000256" key="6">
    <source>
        <dbReference type="ARBA" id="ARBA00022841"/>
    </source>
</evidence>
<keyword evidence="7" id="KW-1133">Transmembrane helix</keyword>
<keyword evidence="6" id="KW-0016">Alginate biosynthesis</keyword>
<evidence type="ECO:0000256" key="3">
    <source>
        <dbReference type="ARBA" id="ARBA00022679"/>
    </source>
</evidence>
<comment type="subcellular location">
    <subcellularLocation>
        <location evidence="1">Periplasm</location>
    </subcellularLocation>
</comment>
<reference evidence="10" key="1">
    <citation type="journal article" date="2019" name="Int. J. Syst. Evol. Microbiol.">
        <title>The Global Catalogue of Microorganisms (GCM) 10K type strain sequencing project: providing services to taxonomists for standard genome sequencing and annotation.</title>
        <authorList>
            <consortium name="The Broad Institute Genomics Platform"/>
            <consortium name="The Broad Institute Genome Sequencing Center for Infectious Disease"/>
            <person name="Wu L."/>
            <person name="Ma J."/>
        </authorList>
    </citation>
    <scope>NUCLEOTIDE SEQUENCE [LARGE SCALE GENOMIC DNA]</scope>
    <source>
        <strain evidence="10">CCUG 56331</strain>
    </source>
</reference>
<keyword evidence="7" id="KW-0472">Membrane</keyword>
<feature type="transmembrane region" description="Helical" evidence="7">
    <location>
        <begin position="7"/>
        <end position="27"/>
    </location>
</feature>
<feature type="domain" description="AlgX/AlgJ SGNH hydrolase-like" evidence="8">
    <location>
        <begin position="111"/>
        <end position="222"/>
    </location>
</feature>
<accession>A0ABW0REM2</accession>
<protein>
    <submittedName>
        <fullName evidence="9">DHHW family protein</fullName>
    </submittedName>
</protein>
<gene>
    <name evidence="9" type="ORF">ACFPOH_11445</name>
</gene>
<keyword evidence="10" id="KW-1185">Reference proteome</keyword>
<name>A0ABW0REM2_9BACL</name>
<evidence type="ECO:0000313" key="10">
    <source>
        <dbReference type="Proteomes" id="UP001595978"/>
    </source>
</evidence>
<proteinExistence type="predicted"/>
<evidence type="ECO:0000256" key="2">
    <source>
        <dbReference type="ARBA" id="ARBA00005182"/>
    </source>
</evidence>
<evidence type="ECO:0000313" key="9">
    <source>
        <dbReference type="EMBL" id="MFC5542333.1"/>
    </source>
</evidence>
<evidence type="ECO:0000256" key="5">
    <source>
        <dbReference type="ARBA" id="ARBA00022764"/>
    </source>
</evidence>
<keyword evidence="3" id="KW-0808">Transferase</keyword>
<dbReference type="Pfam" id="PF16822">
    <property type="entry name" value="ALGX"/>
    <property type="match status" value="1"/>
</dbReference>
<sequence>MMKKFELLLPISFFIFIFGMLIVHVWMPDRAVSQMENRNLTVLNKRPGLEQIFSGEYSKHLEDYFTDQFPKRDGWIREYVLLQRHMGKLYLNDKYYLAGDGWIAVSPVVEVEEEAVEKFVDELSGLSHDLAQAGIPFTYYSFPAKATYILKAPEFMPKDVGQEQNRKVHELLKERNVDEVRLMDYMDPSIPVEEMYYKTDHHWTMRGAYAAYEALIGTLSERMDEYLSPIPYDERNTVCLKNEFLGSWNKILAMTVENDDQVCYNEPIDFSEILTIYERTATREYQADVDKLYGIAKTYEESRPVEYSEGYSRDLIELNIYNQKPQVDKHLVVIKDSYFNPIQLLVASHFRRLTIIDLRYFDKPLIDYLKEIHPDYVLLAYNDRNLNVYQKNE</sequence>
<dbReference type="RefSeq" id="WP_390309743.1">
    <property type="nucleotide sequence ID" value="NZ_JBHSNQ010000145.1"/>
</dbReference>
<keyword evidence="4" id="KW-0732">Signal</keyword>
<evidence type="ECO:0000256" key="4">
    <source>
        <dbReference type="ARBA" id="ARBA00022729"/>
    </source>
</evidence>
<evidence type="ECO:0000256" key="1">
    <source>
        <dbReference type="ARBA" id="ARBA00004418"/>
    </source>
</evidence>
<evidence type="ECO:0000256" key="7">
    <source>
        <dbReference type="SAM" id="Phobius"/>
    </source>
</evidence>
<dbReference type="EMBL" id="JBHSNQ010000145">
    <property type="protein sequence ID" value="MFC5542333.1"/>
    <property type="molecule type" value="Genomic_DNA"/>
</dbReference>
<evidence type="ECO:0000259" key="8">
    <source>
        <dbReference type="Pfam" id="PF16822"/>
    </source>
</evidence>
<dbReference type="Proteomes" id="UP001595978">
    <property type="component" value="Unassembled WGS sequence"/>
</dbReference>
<comment type="pathway">
    <text evidence="2">Glycan biosynthesis; alginate biosynthesis.</text>
</comment>
<keyword evidence="7" id="KW-0812">Transmembrane</keyword>
<organism evidence="9 10">
    <name type="scientific">Ureibacillus suwonensis</name>
    <dbReference type="NCBI Taxonomy" id="313007"/>
    <lineage>
        <taxon>Bacteria</taxon>
        <taxon>Bacillati</taxon>
        <taxon>Bacillota</taxon>
        <taxon>Bacilli</taxon>
        <taxon>Bacillales</taxon>
        <taxon>Caryophanaceae</taxon>
        <taxon>Ureibacillus</taxon>
    </lineage>
</organism>
<keyword evidence="5" id="KW-0574">Periplasm</keyword>